<evidence type="ECO:0000259" key="11">
    <source>
        <dbReference type="Pfam" id="PF07730"/>
    </source>
</evidence>
<dbReference type="Gene3D" id="1.20.5.1930">
    <property type="match status" value="1"/>
</dbReference>
<organism evidence="12 13">
    <name type="scientific">Microbacterium album</name>
    <dbReference type="NCBI Taxonomy" id="2053191"/>
    <lineage>
        <taxon>Bacteria</taxon>
        <taxon>Bacillati</taxon>
        <taxon>Actinomycetota</taxon>
        <taxon>Actinomycetes</taxon>
        <taxon>Micrococcales</taxon>
        <taxon>Microbacteriaceae</taxon>
        <taxon>Microbacterium</taxon>
    </lineage>
</organism>
<evidence type="ECO:0000313" key="13">
    <source>
        <dbReference type="Proteomes" id="UP000657592"/>
    </source>
</evidence>
<gene>
    <name evidence="12" type="ORF">GCM10010921_18500</name>
</gene>
<feature type="domain" description="Signal transduction histidine kinase subgroup 3 dimerisation and phosphoacceptor" evidence="11">
    <location>
        <begin position="410"/>
        <end position="471"/>
    </location>
</feature>
<dbReference type="GO" id="GO:0005524">
    <property type="term" value="F:ATP binding"/>
    <property type="evidence" value="ECO:0007669"/>
    <property type="project" value="UniProtKB-KW"/>
</dbReference>
<dbReference type="EMBL" id="BMJY01000007">
    <property type="protein sequence ID" value="GGH44091.1"/>
    <property type="molecule type" value="Genomic_DNA"/>
</dbReference>
<dbReference type="AlphaFoldDB" id="A0A917IHB8"/>
<evidence type="ECO:0000256" key="1">
    <source>
        <dbReference type="ARBA" id="ARBA00000085"/>
    </source>
</evidence>
<feature type="domain" description="Histidine kinase/HSP90-like ATPase" evidence="10">
    <location>
        <begin position="523"/>
        <end position="611"/>
    </location>
</feature>
<comment type="catalytic activity">
    <reaction evidence="1">
        <text>ATP + protein L-histidine = ADP + protein N-phospho-L-histidine.</text>
        <dbReference type="EC" id="2.7.13.3"/>
    </reaction>
</comment>
<feature type="transmembrane region" description="Helical" evidence="9">
    <location>
        <begin position="113"/>
        <end position="131"/>
    </location>
</feature>
<keyword evidence="13" id="KW-1185">Reference proteome</keyword>
<feature type="transmembrane region" description="Helical" evidence="9">
    <location>
        <begin position="269"/>
        <end position="286"/>
    </location>
</feature>
<evidence type="ECO:0000256" key="7">
    <source>
        <dbReference type="ARBA" id="ARBA00022840"/>
    </source>
</evidence>
<sequence>MRSAGARACAALLVGAWVVVFLLDAPPTALLAVPLVVLGVFGVDRRAVSSVALVAAASTVTWLAGAPWGTVDMVLPFAIALYSAGRSVGSTWVGAGLTAVCVVTSALRAEPASILSAFVVSIVLFGSMWVFGRVVRFRALRAQQAVAEARALEDADPDAVSVDRVVEERARLADRALVTLRVAVLDMRASAHRARAGLDVTELSLIQQRGADAVDELRRLLGLLRAEPDEAPPRRARGLGQTAPLLARTLAPIGLMLGLIVTHPQWDRSWTTAVLWGTAILAVVLVHAFPRTAGLGLAAATLCALFDMPADPESLMPAALAYAVIAWVLATAEVRGRWSITGTLGGAAVVVALPNGPMAIAFIATVFLLPTMAGWAWSERDRILRTARAQGESLRAQLDTAAAKAVRNDRLRLAKELHDVAGHAVGVMVTQAGVALALREKAPERARSALEAVVQAGEDALAEIDALFGALDACEFGDATRRYAEPGQLRAALERMVAGVRRCGYKVELRLAELPSAPPITGTLYRVVQESLTNALRHSVGGDIAIEAWVEGRTHHIRVVDTGRPVVGRGTEEGSGSGLRGLEERVRACGGEFEAGASAGGFVVHARMPVQDGRGRPAVVAARAAAETPS</sequence>
<keyword evidence="6" id="KW-0418">Kinase</keyword>
<comment type="caution">
    <text evidence="12">The sequence shown here is derived from an EMBL/GenBank/DDBJ whole genome shotgun (WGS) entry which is preliminary data.</text>
</comment>
<evidence type="ECO:0000256" key="8">
    <source>
        <dbReference type="ARBA" id="ARBA00023012"/>
    </source>
</evidence>
<dbReference type="GO" id="GO:0046983">
    <property type="term" value="F:protein dimerization activity"/>
    <property type="evidence" value="ECO:0007669"/>
    <property type="project" value="InterPro"/>
</dbReference>
<evidence type="ECO:0000256" key="3">
    <source>
        <dbReference type="ARBA" id="ARBA00022553"/>
    </source>
</evidence>
<dbReference type="InterPro" id="IPR003594">
    <property type="entry name" value="HATPase_dom"/>
</dbReference>
<evidence type="ECO:0000256" key="4">
    <source>
        <dbReference type="ARBA" id="ARBA00022679"/>
    </source>
</evidence>
<dbReference type="InterPro" id="IPR050482">
    <property type="entry name" value="Sensor_HK_TwoCompSys"/>
</dbReference>
<dbReference type="Pfam" id="PF07730">
    <property type="entry name" value="HisKA_3"/>
    <property type="match status" value="1"/>
</dbReference>
<dbReference type="CDD" id="cd16917">
    <property type="entry name" value="HATPase_UhpB-NarQ-NarX-like"/>
    <property type="match status" value="1"/>
</dbReference>
<dbReference type="PANTHER" id="PTHR24421:SF10">
    <property type="entry name" value="NITRATE_NITRITE SENSOR PROTEIN NARQ"/>
    <property type="match status" value="1"/>
</dbReference>
<keyword evidence="4" id="KW-0808">Transferase</keyword>
<feature type="transmembrane region" description="Helical" evidence="9">
    <location>
        <begin position="89"/>
        <end position="107"/>
    </location>
</feature>
<feature type="transmembrane region" description="Helical" evidence="9">
    <location>
        <begin position="344"/>
        <end position="369"/>
    </location>
</feature>
<dbReference type="PANTHER" id="PTHR24421">
    <property type="entry name" value="NITRATE/NITRITE SENSOR PROTEIN NARX-RELATED"/>
    <property type="match status" value="1"/>
</dbReference>
<evidence type="ECO:0000256" key="9">
    <source>
        <dbReference type="SAM" id="Phobius"/>
    </source>
</evidence>
<keyword evidence="5" id="KW-0547">Nucleotide-binding</keyword>
<dbReference type="Pfam" id="PF02518">
    <property type="entry name" value="HATPase_c"/>
    <property type="match status" value="1"/>
</dbReference>
<keyword evidence="9" id="KW-0472">Membrane</keyword>
<evidence type="ECO:0000259" key="10">
    <source>
        <dbReference type="Pfam" id="PF02518"/>
    </source>
</evidence>
<dbReference type="GO" id="GO:0000155">
    <property type="term" value="F:phosphorelay sensor kinase activity"/>
    <property type="evidence" value="ECO:0007669"/>
    <property type="project" value="InterPro"/>
</dbReference>
<proteinExistence type="predicted"/>
<accession>A0A917IHB8</accession>
<protein>
    <recommendedName>
        <fullName evidence="2">histidine kinase</fullName>
        <ecNumber evidence="2">2.7.13.3</ecNumber>
    </recommendedName>
</protein>
<dbReference type="Proteomes" id="UP000657592">
    <property type="component" value="Unassembled WGS sequence"/>
</dbReference>
<reference evidence="12" key="2">
    <citation type="submission" date="2020-09" db="EMBL/GenBank/DDBJ databases">
        <authorList>
            <person name="Sun Q."/>
            <person name="Zhou Y."/>
        </authorList>
    </citation>
    <scope>NUCLEOTIDE SEQUENCE</scope>
    <source>
        <strain evidence="12">CGMCC 1.15794</strain>
    </source>
</reference>
<evidence type="ECO:0000256" key="6">
    <source>
        <dbReference type="ARBA" id="ARBA00022777"/>
    </source>
</evidence>
<dbReference type="EC" id="2.7.13.3" evidence="2"/>
<keyword evidence="9" id="KW-1133">Transmembrane helix</keyword>
<name>A0A917IHB8_9MICO</name>
<keyword evidence="8" id="KW-0902">Two-component regulatory system</keyword>
<keyword evidence="9" id="KW-0812">Transmembrane</keyword>
<keyword evidence="7" id="KW-0067">ATP-binding</keyword>
<evidence type="ECO:0000256" key="5">
    <source>
        <dbReference type="ARBA" id="ARBA00022741"/>
    </source>
</evidence>
<dbReference type="GO" id="GO:0016020">
    <property type="term" value="C:membrane"/>
    <property type="evidence" value="ECO:0007669"/>
    <property type="project" value="InterPro"/>
</dbReference>
<evidence type="ECO:0000313" key="12">
    <source>
        <dbReference type="EMBL" id="GGH44091.1"/>
    </source>
</evidence>
<evidence type="ECO:0000256" key="2">
    <source>
        <dbReference type="ARBA" id="ARBA00012438"/>
    </source>
</evidence>
<dbReference type="Gene3D" id="3.30.565.10">
    <property type="entry name" value="Histidine kinase-like ATPase, C-terminal domain"/>
    <property type="match status" value="1"/>
</dbReference>
<dbReference type="InterPro" id="IPR036890">
    <property type="entry name" value="HATPase_C_sf"/>
</dbReference>
<feature type="transmembrane region" description="Helical" evidence="9">
    <location>
        <begin position="315"/>
        <end position="332"/>
    </location>
</feature>
<dbReference type="InterPro" id="IPR011712">
    <property type="entry name" value="Sig_transdc_His_kin_sub3_dim/P"/>
</dbReference>
<keyword evidence="3" id="KW-0597">Phosphoprotein</keyword>
<dbReference type="SUPFAM" id="SSF55874">
    <property type="entry name" value="ATPase domain of HSP90 chaperone/DNA topoisomerase II/histidine kinase"/>
    <property type="match status" value="1"/>
</dbReference>
<reference evidence="12" key="1">
    <citation type="journal article" date="2014" name="Int. J. Syst. Evol. Microbiol.">
        <title>Complete genome sequence of Corynebacterium casei LMG S-19264T (=DSM 44701T), isolated from a smear-ripened cheese.</title>
        <authorList>
            <consortium name="US DOE Joint Genome Institute (JGI-PGF)"/>
            <person name="Walter F."/>
            <person name="Albersmeier A."/>
            <person name="Kalinowski J."/>
            <person name="Ruckert C."/>
        </authorList>
    </citation>
    <scope>NUCLEOTIDE SEQUENCE</scope>
    <source>
        <strain evidence="12">CGMCC 1.15794</strain>
    </source>
</reference>